<keyword evidence="5" id="KW-1185">Reference proteome</keyword>
<dbReference type="Pfam" id="PF13280">
    <property type="entry name" value="WYL"/>
    <property type="match status" value="1"/>
</dbReference>
<feature type="domain" description="WYL" evidence="3">
    <location>
        <begin position="139"/>
        <end position="204"/>
    </location>
</feature>
<dbReference type="InterPro" id="IPR036388">
    <property type="entry name" value="WH-like_DNA-bd_sf"/>
</dbReference>
<dbReference type="SUPFAM" id="SSF46785">
    <property type="entry name" value="Winged helix' DNA-binding domain"/>
    <property type="match status" value="1"/>
</dbReference>
<dbReference type="RefSeq" id="WP_076381276.1">
    <property type="nucleotide sequence ID" value="NZ_AP017422.1"/>
</dbReference>
<dbReference type="InterPro" id="IPR051534">
    <property type="entry name" value="CBASS_pafABC_assoc_protein"/>
</dbReference>
<dbReference type="Pfam" id="PF08279">
    <property type="entry name" value="HTH_11"/>
    <property type="match status" value="1"/>
</dbReference>
<dbReference type="PANTHER" id="PTHR34580">
    <property type="match status" value="1"/>
</dbReference>
<accession>A0A1N7R2L4</accession>
<dbReference type="InterPro" id="IPR036390">
    <property type="entry name" value="WH_DNA-bd_sf"/>
</dbReference>
<dbReference type="PANTHER" id="PTHR34580:SF3">
    <property type="entry name" value="PROTEIN PAFB"/>
    <property type="match status" value="1"/>
</dbReference>
<evidence type="ECO:0000259" key="3">
    <source>
        <dbReference type="Pfam" id="PF13280"/>
    </source>
</evidence>
<dbReference type="EMBL" id="FTOR01000008">
    <property type="protein sequence ID" value="SIT29264.1"/>
    <property type="molecule type" value="Genomic_DNA"/>
</dbReference>
<dbReference type="OrthoDB" id="9815009at2"/>
<dbReference type="PROSITE" id="PS52050">
    <property type="entry name" value="WYL"/>
    <property type="match status" value="1"/>
</dbReference>
<reference evidence="5" key="1">
    <citation type="submission" date="2017-01" db="EMBL/GenBank/DDBJ databases">
        <authorList>
            <person name="Varghese N."/>
            <person name="Submissions S."/>
        </authorList>
    </citation>
    <scope>NUCLEOTIDE SEQUENCE [LARGE SCALE GENOMIC DNA]</scope>
    <source>
        <strain evidence="5">DSM 21054</strain>
    </source>
</reference>
<protein>
    <submittedName>
        <fullName evidence="4">HTH domain-containing protein</fullName>
    </submittedName>
</protein>
<name>A0A1N7R2L4_9BACT</name>
<dbReference type="InterPro" id="IPR013196">
    <property type="entry name" value="HTH_11"/>
</dbReference>
<dbReference type="InterPro" id="IPR026881">
    <property type="entry name" value="WYL_dom"/>
</dbReference>
<dbReference type="Gene3D" id="1.10.10.10">
    <property type="entry name" value="Winged helix-like DNA-binding domain superfamily/Winged helix DNA-binding domain"/>
    <property type="match status" value="1"/>
</dbReference>
<proteinExistence type="predicted"/>
<feature type="compositionally biased region" description="Polar residues" evidence="1">
    <location>
        <begin position="243"/>
        <end position="257"/>
    </location>
</feature>
<feature type="domain" description="Helix-turn-helix type 11" evidence="2">
    <location>
        <begin position="6"/>
        <end position="58"/>
    </location>
</feature>
<gene>
    <name evidence="4" type="ORF">SAMN05421788_108264</name>
</gene>
<dbReference type="Proteomes" id="UP000186917">
    <property type="component" value="Unassembled WGS sequence"/>
</dbReference>
<evidence type="ECO:0000256" key="1">
    <source>
        <dbReference type="SAM" id="MobiDB-lite"/>
    </source>
</evidence>
<sequence>MNRIDRLFAILTTLQSKKFVTADFIAEKFSMSVRTVYRDIKALGETGIPISFEQGKGYFIVQGYFLPPVSFTNEEANALLLMEAITNRFGDKSVQKHYASALNKVKAVLRGTQKDKLEQLEDNIATWSPCGSSNDFSWLTEIQSAITSKTVLEMEYQNLAGTVSKRNVEVIGLIFYSLNWHLIAWCWMRNEYRDFRASRILRLRTTTAPFRKNDHIELQQYMRQMEDEYKAVANSGQYAGHPNANTANNPQMQAQNT</sequence>
<organism evidence="4 5">
    <name type="scientific">Filimonas lacunae</name>
    <dbReference type="NCBI Taxonomy" id="477680"/>
    <lineage>
        <taxon>Bacteria</taxon>
        <taxon>Pseudomonadati</taxon>
        <taxon>Bacteroidota</taxon>
        <taxon>Chitinophagia</taxon>
        <taxon>Chitinophagales</taxon>
        <taxon>Chitinophagaceae</taxon>
        <taxon>Filimonas</taxon>
    </lineage>
</organism>
<evidence type="ECO:0000313" key="4">
    <source>
        <dbReference type="EMBL" id="SIT29264.1"/>
    </source>
</evidence>
<dbReference type="AlphaFoldDB" id="A0A1N7R2L4"/>
<dbReference type="STRING" id="477680.SAMN05421788_108264"/>
<feature type="region of interest" description="Disordered" evidence="1">
    <location>
        <begin position="236"/>
        <end position="257"/>
    </location>
</feature>
<evidence type="ECO:0000259" key="2">
    <source>
        <dbReference type="Pfam" id="PF08279"/>
    </source>
</evidence>
<evidence type="ECO:0000313" key="5">
    <source>
        <dbReference type="Proteomes" id="UP000186917"/>
    </source>
</evidence>